<proteinExistence type="predicted"/>
<evidence type="ECO:0000313" key="2">
    <source>
        <dbReference type="Proteomes" id="UP000185315"/>
    </source>
</evidence>
<protein>
    <recommendedName>
        <fullName evidence="3">Tail fiber-like protein</fullName>
    </recommendedName>
</protein>
<dbReference type="Proteomes" id="UP000185315">
    <property type="component" value="Segment"/>
</dbReference>
<accession>A0A0E3FK84</accession>
<evidence type="ECO:0008006" key="3">
    <source>
        <dbReference type="Google" id="ProtNLM"/>
    </source>
</evidence>
<name>A0A0E3FK84_9CAUD</name>
<sequence length="1365" mass="147611">MISTATKIKFKRSGVAGRRPSLADLQLGELGINYNDGKLFFRQENEVVGSRIIEPGQGDVIGKTIFVSTKGNDNNSGLNERDAKRTVKAAAAVAEPGDSIKLYPGQYIEDNPIVFKDRVSVEGMELRNVLVTPANPSKDLYQVGEAFHATNHSFVSNRDSTDGASIITYRPLEGTASDRYFDAARLIRDNLSFIANETVGFLTSGYSGFAAGQRSQDAARALELNKNFIVEEAFQYINSPDYTGATYFNPDPAQCKRDLGNIIDGWRYDLISDGNTRSTGLGLTYYAPIPFVNSANVADLVYNRNNGDVLIETDVDTQVSVGEKIKLQDIRLECGSYNNDFFITGFKYDNTSGIGTVNLPFIHNVKVGDLVKFDGLEFDCPAYGAIEYGIQDFKYNETTGGSVVTLTEDHDLKIGDTIELRDLQFDCPAYGGDFTNIINLEYNKTSGQGVITYDKPADLKSGDVVILYDLTLTCDAYGNAISVTDFSYDNFTGITEVEVNRPHNLRPGDLIKLENLKFSCDSYLNETYKVSNFVYNESTGDSVLTLTEPHSLVAGKNVRLADLVFSCNSYVPTAKAISDFQYDEVVGISTITLASPHNLSVGEQFRLEDLVFSCNSYSFTDIPIIDAPYDNVTGYVTLSFSGDHGQQVGERVRLRDIEYSCPGGSGITTTLFPDGTFGYEFEILSVPNTKKMILNVGTSTIEHSYVSGGTATVGITTTIFPDGTQGFDFNVSSVNSSTVIEASVGISTIAHNYVSGGSLFVGFTTTVFPDGTQGEIFEVMETLDDRVAYIVTDASYTNTTGKLVVTTTGNNDIPVGSRAKLDGLLWTCSYDPSKQLKFPENRKFRYEVIAKPDGTTLEFNVGISTIPHTFVPAPIDVEYTVKEDPVKFKVHVGTVSFPHTYFGGGTVWHKLPFTPPFTQTQIKDVSQQKDPVQFSNNTPNGCANVFSAISNCIGVVTSIVANGLEGSGISTTYPGNGGKGVPTMDEMPSQGVGNIIKGPYIRNCTNFVPKSIGMRMDGFDAEPGDEISNGVQGSSNVDSFTQFNPGGVGCSISNGTYQQLVSIFTICCDEAIVCDSGAQLDLTNSNSSFGRLGLVARGIGDKLSKCIDRYTGIVAKEASIEDDLVVVKGIGDKRPYDGQGIFFGELFRDVVSIEVLDGGSGYNDDIPPNAFVAEPTGPAGIKAEVSPTVRDGVVVSIEVIANGNQYREKFPEVVISPPKSPLGRTAKARAITEPLYYNVESSSPPEEGTTSIIFKQRLNNTVSVGTTVFFSRLSLQIASSHSFEYIGAGNSINGARPSEGGVPIKENEIVKEDGGSIVYTSTDQAGNFNIGDDFVINQFTGTITGRSFDQSVLNKVTPLIIALDS</sequence>
<reference evidence="1 2" key="1">
    <citation type="submission" date="2013-12" db="EMBL/GenBank/DDBJ databases">
        <title>Ecological redundancy of diverse viral populations within a natural community.</title>
        <authorList>
            <person name="Gregory A.C."/>
            <person name="LaButti K."/>
            <person name="Copeland A."/>
            <person name="Woyke T."/>
            <person name="Sullivan M.B."/>
        </authorList>
    </citation>
    <scope>NUCLEOTIDE SEQUENCE [LARGE SCALE GENOMIC DNA]</scope>
    <source>
        <strain evidence="1">Syn7803US26</strain>
    </source>
</reference>
<organism evidence="1 2">
    <name type="scientific">Synechococcus phage ACG-2014f_Syn7803US26</name>
    <dbReference type="NCBI Taxonomy" id="2790346"/>
    <lineage>
        <taxon>Viruses</taxon>
        <taxon>Duplodnaviria</taxon>
        <taxon>Heunggongvirae</taxon>
        <taxon>Uroviricota</taxon>
        <taxon>Caudoviricetes</taxon>
        <taxon>Pantevenvirales</taxon>
        <taxon>Kyanoviridae</taxon>
        <taxon>Atlauavirus</taxon>
        <taxon>Atlauavirus caeruleum</taxon>
    </lineage>
</organism>
<keyword evidence="2" id="KW-1185">Reference proteome</keyword>
<gene>
    <name evidence="1" type="ORF">Syn7803US26_253</name>
</gene>
<dbReference type="EMBL" id="KJ019091">
    <property type="protein sequence ID" value="AIX29106.1"/>
    <property type="molecule type" value="Genomic_DNA"/>
</dbReference>
<evidence type="ECO:0000313" key="1">
    <source>
        <dbReference type="EMBL" id="AIX29106.1"/>
    </source>
</evidence>